<comment type="similarity">
    <text evidence="2 8">Belongs to the GSP F family.</text>
</comment>
<evidence type="ECO:0000256" key="2">
    <source>
        <dbReference type="ARBA" id="ARBA00005745"/>
    </source>
</evidence>
<feature type="domain" description="Type II secretion system protein GspF" evidence="10">
    <location>
        <begin position="1"/>
        <end position="117"/>
    </location>
</feature>
<dbReference type="Proteomes" id="UP000622687">
    <property type="component" value="Unassembled WGS sequence"/>
</dbReference>
<dbReference type="PANTHER" id="PTHR30012:SF0">
    <property type="entry name" value="TYPE II SECRETION SYSTEM PROTEIN F-RELATED"/>
    <property type="match status" value="1"/>
</dbReference>
<organism evidence="11 12">
    <name type="scientific">Clostridium aciditolerans</name>
    <dbReference type="NCBI Taxonomy" id="339861"/>
    <lineage>
        <taxon>Bacteria</taxon>
        <taxon>Bacillati</taxon>
        <taxon>Bacillota</taxon>
        <taxon>Clostridia</taxon>
        <taxon>Eubacteriales</taxon>
        <taxon>Clostridiaceae</taxon>
        <taxon>Clostridium</taxon>
    </lineage>
</organism>
<evidence type="ECO:0000256" key="5">
    <source>
        <dbReference type="ARBA" id="ARBA00022692"/>
    </source>
</evidence>
<evidence type="ECO:0000256" key="1">
    <source>
        <dbReference type="ARBA" id="ARBA00004651"/>
    </source>
</evidence>
<gene>
    <name evidence="11" type="ORF">I6U51_10145</name>
</gene>
<evidence type="ECO:0000256" key="7">
    <source>
        <dbReference type="ARBA" id="ARBA00023136"/>
    </source>
</evidence>
<name>A0A934HYX1_9CLOT</name>
<feature type="domain" description="Type II secretion system protein GspF" evidence="10">
    <location>
        <begin position="200"/>
        <end position="319"/>
    </location>
</feature>
<dbReference type="InterPro" id="IPR001992">
    <property type="entry name" value="T2SS_GspF/T4SS_PilC_CS"/>
</dbReference>
<dbReference type="EMBL" id="JAEEGB010000010">
    <property type="protein sequence ID" value="MBI6873062.1"/>
    <property type="molecule type" value="Genomic_DNA"/>
</dbReference>
<dbReference type="GO" id="GO:0009306">
    <property type="term" value="P:protein secretion"/>
    <property type="evidence" value="ECO:0007669"/>
    <property type="project" value="InterPro"/>
</dbReference>
<sequence>MINAGISVSQALNIIASQCNKKTLRESLCRVERNVSRGESIYKSLKKESDVYPLFMNEMIKIGEESGKLDKILKNLSEYYDKQDKLFNKVKSAITYPLVVLTSSFFIILFLMAKIIPNFIDTLLSIGGDIPFITQVTLDFYSFLRTNFYLINIILFTIMIAIYQYSRTNEGKLYFDNIKIRIPYLRRYYNNFVLYKFSVSLSMLIEAGFNIIKALETVISLLDNKVIENKIKNCIEDIKQGESMNSSFKKQELGNELFLSLISIGEETGKVEEMLSKLGGILENELEEYLKKLLSLMEPMIIIFLALFVGVFIIAAFMPIINIMDSIA</sequence>
<proteinExistence type="inferred from homology"/>
<keyword evidence="4" id="KW-1003">Cell membrane</keyword>
<comment type="caution">
    <text evidence="11">The sequence shown here is derived from an EMBL/GenBank/DDBJ whole genome shotgun (WGS) entry which is preliminary data.</text>
</comment>
<protein>
    <submittedName>
        <fullName evidence="11">Type II secretion system F family protein</fullName>
    </submittedName>
</protein>
<keyword evidence="12" id="KW-1185">Reference proteome</keyword>
<evidence type="ECO:0000256" key="4">
    <source>
        <dbReference type="ARBA" id="ARBA00022475"/>
    </source>
</evidence>
<feature type="transmembrane region" description="Helical" evidence="9">
    <location>
        <begin position="148"/>
        <end position="166"/>
    </location>
</feature>
<evidence type="ECO:0000256" key="6">
    <source>
        <dbReference type="ARBA" id="ARBA00022989"/>
    </source>
</evidence>
<accession>A0A934HYX1</accession>
<keyword evidence="6 9" id="KW-1133">Transmembrane helix</keyword>
<keyword evidence="5 8" id="KW-0812">Transmembrane</keyword>
<dbReference type="InterPro" id="IPR003004">
    <property type="entry name" value="GspF/PilC"/>
</dbReference>
<dbReference type="PROSITE" id="PS00874">
    <property type="entry name" value="T2SP_F"/>
    <property type="match status" value="1"/>
</dbReference>
<keyword evidence="3 8" id="KW-0813">Transport</keyword>
<evidence type="ECO:0000259" key="10">
    <source>
        <dbReference type="Pfam" id="PF00482"/>
    </source>
</evidence>
<evidence type="ECO:0000256" key="8">
    <source>
        <dbReference type="RuleBase" id="RU003923"/>
    </source>
</evidence>
<dbReference type="Gene3D" id="1.20.81.30">
    <property type="entry name" value="Type II secretion system (T2SS), domain F"/>
    <property type="match status" value="2"/>
</dbReference>
<keyword evidence="7 9" id="KW-0472">Membrane</keyword>
<dbReference type="InterPro" id="IPR018076">
    <property type="entry name" value="T2SS_GspF_dom"/>
</dbReference>
<evidence type="ECO:0000313" key="12">
    <source>
        <dbReference type="Proteomes" id="UP000622687"/>
    </source>
</evidence>
<comment type="subcellular location">
    <subcellularLocation>
        <location evidence="1 8">Cell membrane</location>
        <topology evidence="1 8">Multi-pass membrane protein</topology>
    </subcellularLocation>
</comment>
<reference evidence="11" key="1">
    <citation type="submission" date="2020-12" db="EMBL/GenBank/DDBJ databases">
        <title>Clostridium thailandense sp. nov., a novel acetogenic bacterium isolated from peat land soil in Thailand.</title>
        <authorList>
            <person name="Chaikitkaew S."/>
            <person name="Birkeland N.K."/>
        </authorList>
    </citation>
    <scope>NUCLEOTIDE SEQUENCE</scope>
    <source>
        <strain evidence="11">DSM 17425</strain>
    </source>
</reference>
<evidence type="ECO:0000313" key="11">
    <source>
        <dbReference type="EMBL" id="MBI6873062.1"/>
    </source>
</evidence>
<dbReference type="InterPro" id="IPR042094">
    <property type="entry name" value="T2SS_GspF_sf"/>
</dbReference>
<evidence type="ECO:0000256" key="3">
    <source>
        <dbReference type="ARBA" id="ARBA00022448"/>
    </source>
</evidence>
<feature type="transmembrane region" description="Helical" evidence="9">
    <location>
        <begin position="93"/>
        <end position="116"/>
    </location>
</feature>
<evidence type="ECO:0000256" key="9">
    <source>
        <dbReference type="SAM" id="Phobius"/>
    </source>
</evidence>
<dbReference type="AlphaFoldDB" id="A0A934HYX1"/>
<feature type="transmembrane region" description="Helical" evidence="9">
    <location>
        <begin position="300"/>
        <end position="321"/>
    </location>
</feature>
<dbReference type="PANTHER" id="PTHR30012">
    <property type="entry name" value="GENERAL SECRETION PATHWAY PROTEIN"/>
    <property type="match status" value="1"/>
</dbReference>
<dbReference type="PRINTS" id="PR00812">
    <property type="entry name" value="BCTERIALGSPF"/>
</dbReference>
<dbReference type="GO" id="GO:0005886">
    <property type="term" value="C:plasma membrane"/>
    <property type="evidence" value="ECO:0007669"/>
    <property type="project" value="UniProtKB-SubCell"/>
</dbReference>
<dbReference type="Pfam" id="PF00482">
    <property type="entry name" value="T2SSF"/>
    <property type="match status" value="2"/>
</dbReference>